<accession>A0A1H7T140</accession>
<dbReference type="STRING" id="1038014.SAMN04487910_3225"/>
<name>A0A1H7T140_AQUAM</name>
<dbReference type="EMBL" id="FOAB01000006">
    <property type="protein sequence ID" value="SEL77964.1"/>
    <property type="molecule type" value="Genomic_DNA"/>
</dbReference>
<proteinExistence type="predicted"/>
<protein>
    <submittedName>
        <fullName evidence="1">Uncharacterized protein</fullName>
    </submittedName>
</protein>
<reference evidence="1 2" key="1">
    <citation type="submission" date="2016-10" db="EMBL/GenBank/DDBJ databases">
        <authorList>
            <person name="de Groot N.N."/>
        </authorList>
    </citation>
    <scope>NUCLEOTIDE SEQUENCE [LARGE SCALE GENOMIC DNA]</scope>
    <source>
        <strain evidence="1 2">DSM 25232</strain>
    </source>
</reference>
<gene>
    <name evidence="1" type="ORF">SAMN04487910_3225</name>
</gene>
<dbReference type="Gene3D" id="2.80.10.50">
    <property type="match status" value="1"/>
</dbReference>
<dbReference type="AlphaFoldDB" id="A0A1H7T140"/>
<evidence type="ECO:0000313" key="2">
    <source>
        <dbReference type="Proteomes" id="UP000198521"/>
    </source>
</evidence>
<organism evidence="1 2">
    <name type="scientific">Aquimarina amphilecti</name>
    <dbReference type="NCBI Taxonomy" id="1038014"/>
    <lineage>
        <taxon>Bacteria</taxon>
        <taxon>Pseudomonadati</taxon>
        <taxon>Bacteroidota</taxon>
        <taxon>Flavobacteriia</taxon>
        <taxon>Flavobacteriales</taxon>
        <taxon>Flavobacteriaceae</taxon>
        <taxon>Aquimarina</taxon>
    </lineage>
</organism>
<dbReference type="OrthoDB" id="1159085at2"/>
<dbReference type="Proteomes" id="UP000198521">
    <property type="component" value="Unassembled WGS sequence"/>
</dbReference>
<keyword evidence="2" id="KW-1185">Reference proteome</keyword>
<evidence type="ECO:0000313" key="1">
    <source>
        <dbReference type="EMBL" id="SEL77964.1"/>
    </source>
</evidence>
<sequence length="420" mass="47770">MRIYCLLAAFCSLLQYSYAQQLDVDFSRDGLLVFKELGVLTSHIIDFDVLEGGEINVLYESDAKRNLMRLAKNGAKDIRFNTEISNLNNEYTIPVAINSKADGSILVLSNFWNGYSWMISVNEFYDDGTINHGFGSSGVYKKNILDNLDDNYGQYIYASSKDEIIVVAKVKDFRTTESEEKIAILKLSDIGETLSSGLYDDHYFTLNCSAMADDYLLLAYSESIDNGQEQATYLAGLDSRKMSSNKLNCIQINEDYQSFDRIVLSEEEMYTSQLKSDSEGLYHIRKYDVEGNLDASFFDTGEMSYSADIYNTDFVVNDKGEVFVISASLDNEFEILIKKLLNNGDVDTDYGTNGVASVFLKYPILELNKIRLNKKSELYISGEMRVEGDSYGFMTKLKLNMEQLKREKLEKFLDNLFTKE</sequence>
<dbReference type="RefSeq" id="WP_091410371.1">
    <property type="nucleotide sequence ID" value="NZ_FOAB01000006.1"/>
</dbReference>